<dbReference type="Proteomes" id="UP000388235">
    <property type="component" value="Chromosome"/>
</dbReference>
<keyword evidence="7 12" id="KW-0326">Glycosidase</keyword>
<proteinExistence type="inferred from homology"/>
<evidence type="ECO:0000256" key="11">
    <source>
        <dbReference type="PROSITE-ProRule" id="PRU10055"/>
    </source>
</evidence>
<evidence type="ECO:0000256" key="1">
    <source>
        <dbReference type="ARBA" id="ARBA00000448"/>
    </source>
</evidence>
<feature type="binding site" evidence="10">
    <location>
        <position position="27"/>
    </location>
    <ligand>
        <name>substrate</name>
    </ligand>
</feature>
<evidence type="ECO:0000256" key="3">
    <source>
        <dbReference type="ARBA" id="ARBA00012744"/>
    </source>
</evidence>
<dbReference type="GO" id="GO:0005829">
    <property type="term" value="C:cytosol"/>
    <property type="evidence" value="ECO:0007669"/>
    <property type="project" value="TreeGrafter"/>
</dbReference>
<dbReference type="InterPro" id="IPR033132">
    <property type="entry name" value="GH_1_N_CS"/>
</dbReference>
<evidence type="ECO:0000256" key="6">
    <source>
        <dbReference type="ARBA" id="ARBA00023277"/>
    </source>
</evidence>
<evidence type="ECO:0000256" key="9">
    <source>
        <dbReference type="PIRSR" id="PIRSR617736-1"/>
    </source>
</evidence>
<protein>
    <recommendedName>
        <fullName evidence="3 12">Beta-glucosidase</fullName>
        <ecNumber evidence="3 12">3.2.1.21</ecNumber>
    </recommendedName>
</protein>
<feature type="binding site" evidence="10">
    <location>
        <position position="395"/>
    </location>
    <ligand>
        <name>substrate</name>
    </ligand>
</feature>
<dbReference type="OrthoDB" id="9765195at2"/>
<dbReference type="PROSITE" id="PS00572">
    <property type="entry name" value="GLYCOSYL_HYDROL_F1_1"/>
    <property type="match status" value="1"/>
</dbReference>
<dbReference type="InterPro" id="IPR017853">
    <property type="entry name" value="GH"/>
</dbReference>
<dbReference type="InterPro" id="IPR018120">
    <property type="entry name" value="Glyco_hydro_1_AS"/>
</dbReference>
<feature type="active site" description="Nucleophile" evidence="9 11">
    <location>
        <position position="349"/>
    </location>
</feature>
<comment type="catalytic activity">
    <reaction evidence="1 12">
        <text>Hydrolysis of terminal, non-reducing beta-D-glucosyl residues with release of beta-D-glucose.</text>
        <dbReference type="EC" id="3.2.1.21"/>
    </reaction>
</comment>
<evidence type="ECO:0000256" key="2">
    <source>
        <dbReference type="ARBA" id="ARBA00010838"/>
    </source>
</evidence>
<evidence type="ECO:0000256" key="8">
    <source>
        <dbReference type="ARBA" id="ARBA00023326"/>
    </source>
</evidence>
<reference evidence="13 14" key="1">
    <citation type="submission" date="2019-11" db="EMBL/GenBank/DDBJ databases">
        <authorList>
            <person name="Khan S.A."/>
            <person name="Jeon C.O."/>
            <person name="Chun B.H."/>
        </authorList>
    </citation>
    <scope>NUCLEOTIDE SEQUENCE [LARGE SCALE GENOMIC DNA]</scope>
    <source>
        <strain evidence="13 14">IMCC 1097</strain>
    </source>
</reference>
<keyword evidence="4 12" id="KW-0378">Hydrolase</keyword>
<keyword evidence="6" id="KW-0119">Carbohydrate metabolism</keyword>
<dbReference type="PANTHER" id="PTHR10353:SF36">
    <property type="entry name" value="LP05116P"/>
    <property type="match status" value="1"/>
</dbReference>
<dbReference type="NCBIfam" id="TIGR03356">
    <property type="entry name" value="BGL"/>
    <property type="match status" value="1"/>
</dbReference>
<keyword evidence="14" id="KW-1185">Reference proteome</keyword>
<evidence type="ECO:0000256" key="4">
    <source>
        <dbReference type="ARBA" id="ARBA00022801"/>
    </source>
</evidence>
<dbReference type="KEGG" id="llp:GH975_04060"/>
<evidence type="ECO:0000256" key="5">
    <source>
        <dbReference type="ARBA" id="ARBA00023001"/>
    </source>
</evidence>
<dbReference type="PANTHER" id="PTHR10353">
    <property type="entry name" value="GLYCOSYL HYDROLASE"/>
    <property type="match status" value="1"/>
</dbReference>
<dbReference type="PROSITE" id="PS00653">
    <property type="entry name" value="GLYCOSYL_HYDROL_F1_2"/>
    <property type="match status" value="1"/>
</dbReference>
<dbReference type="InterPro" id="IPR017736">
    <property type="entry name" value="Glyco_hydro_1_beta-glucosidase"/>
</dbReference>
<comment type="similarity">
    <text evidence="2 12">Belongs to the glycosyl hydrolase 1 family.</text>
</comment>
<name>A0A5Q2Q6E3_9GAMM</name>
<feature type="active site" description="Proton donor" evidence="9">
    <location>
        <position position="170"/>
    </location>
</feature>
<dbReference type="AlphaFoldDB" id="A0A5Q2Q6E3"/>
<dbReference type="EMBL" id="CP045871">
    <property type="protein sequence ID" value="QGG79789.1"/>
    <property type="molecule type" value="Genomic_DNA"/>
</dbReference>
<organism evidence="13 14">
    <name type="scientific">Litorivicinus lipolyticus</name>
    <dbReference type="NCBI Taxonomy" id="418701"/>
    <lineage>
        <taxon>Bacteria</taxon>
        <taxon>Pseudomonadati</taxon>
        <taxon>Pseudomonadota</taxon>
        <taxon>Gammaproteobacteria</taxon>
        <taxon>Oceanospirillales</taxon>
        <taxon>Litorivicinaceae</taxon>
        <taxon>Litorivicinus</taxon>
    </lineage>
</organism>
<dbReference type="RefSeq" id="WP_153713293.1">
    <property type="nucleotide sequence ID" value="NZ_CP045871.1"/>
</dbReference>
<dbReference type="EC" id="3.2.1.21" evidence="3 12"/>
<dbReference type="PRINTS" id="PR00131">
    <property type="entry name" value="GLHYDRLASE1"/>
</dbReference>
<feature type="binding site" evidence="10">
    <location>
        <position position="293"/>
    </location>
    <ligand>
        <name>substrate</name>
    </ligand>
</feature>
<accession>A0A5Q2Q6E3</accession>
<feature type="binding site" evidence="10">
    <location>
        <begin position="402"/>
        <end position="403"/>
    </location>
    <ligand>
        <name>substrate</name>
    </ligand>
</feature>
<feature type="binding site" evidence="10">
    <location>
        <position position="169"/>
    </location>
    <ligand>
        <name>substrate</name>
    </ligand>
</feature>
<keyword evidence="5" id="KW-0136">Cellulose degradation</keyword>
<dbReference type="GO" id="GO:0030245">
    <property type="term" value="P:cellulose catabolic process"/>
    <property type="evidence" value="ECO:0007669"/>
    <property type="project" value="UniProtKB-KW"/>
</dbReference>
<evidence type="ECO:0000313" key="14">
    <source>
        <dbReference type="Proteomes" id="UP000388235"/>
    </source>
</evidence>
<sequence>MIDQKLSATSALRDPGFEFGVATSSFQIEGATRVDGRRDSIWDSFCRQPGRILDASNGDIACDHYHRFESDLDLIRELGFQHYRLSLAWPRLIDRNGRLNTRGADFYRRLLEACHARDITPNVTLYHWDLPSDLSGGWLNRDTAFRFADYAAIAVRALGDVMPRIATLNEPWCSSILSYDIGAHAPGHEDRAEALTAAHHLMLASGLGLQAMRAERADNSLGLVLNLESLVAVSEDDQPARDLAHAERNRFWLDRLAGREPAPELMAQGRVPEQSGDAAIMATALDWLGINYYTQSQVSRADNRRGYDTATRAGVEKTHIGWDIAADGLTELLVEFDRDYDLPPVYITENGAACDDVMGVDGVNDDQRIRYFRDHLAAVNTAIEAGVDIRGYYAWSLMDNFEWAFGYTQRFGLVYVDYSTQVRTPKSSALQWQQFLGER</sequence>
<evidence type="ECO:0000313" key="13">
    <source>
        <dbReference type="EMBL" id="QGG79789.1"/>
    </source>
</evidence>
<evidence type="ECO:0000256" key="7">
    <source>
        <dbReference type="ARBA" id="ARBA00023295"/>
    </source>
</evidence>
<dbReference type="InterPro" id="IPR001360">
    <property type="entry name" value="Glyco_hydro_1"/>
</dbReference>
<dbReference type="Gene3D" id="3.20.20.80">
    <property type="entry name" value="Glycosidases"/>
    <property type="match status" value="1"/>
</dbReference>
<dbReference type="FunFam" id="3.20.20.80:FF:000004">
    <property type="entry name" value="Beta-glucosidase 6-phospho-beta-glucosidase"/>
    <property type="match status" value="1"/>
</dbReference>
<feature type="binding site" evidence="10">
    <location>
        <position position="127"/>
    </location>
    <ligand>
        <name>substrate</name>
    </ligand>
</feature>
<dbReference type="SUPFAM" id="SSF51445">
    <property type="entry name" value="(Trans)glycosidases"/>
    <property type="match status" value="1"/>
</dbReference>
<evidence type="ECO:0000256" key="10">
    <source>
        <dbReference type="PIRSR" id="PIRSR617736-2"/>
    </source>
</evidence>
<dbReference type="Pfam" id="PF00232">
    <property type="entry name" value="Glyco_hydro_1"/>
    <property type="match status" value="1"/>
</dbReference>
<evidence type="ECO:0000256" key="12">
    <source>
        <dbReference type="RuleBase" id="RU361175"/>
    </source>
</evidence>
<gene>
    <name evidence="13" type="ORF">GH975_04060</name>
</gene>
<dbReference type="GO" id="GO:0008422">
    <property type="term" value="F:beta-glucosidase activity"/>
    <property type="evidence" value="ECO:0007669"/>
    <property type="project" value="UniProtKB-EC"/>
</dbReference>
<keyword evidence="8" id="KW-0624">Polysaccharide degradation</keyword>